<proteinExistence type="predicted"/>
<gene>
    <name evidence="2" type="ORF">Daus18300_008261</name>
</gene>
<evidence type="ECO:0000313" key="3">
    <source>
        <dbReference type="Proteomes" id="UP001583177"/>
    </source>
</evidence>
<comment type="caution">
    <text evidence="2">The sequence shown here is derived from an EMBL/GenBank/DDBJ whole genome shotgun (WGS) entry which is preliminary data.</text>
</comment>
<feature type="compositionally biased region" description="Basic and acidic residues" evidence="1">
    <location>
        <begin position="138"/>
        <end position="155"/>
    </location>
</feature>
<accession>A0ABR3WIX2</accession>
<reference evidence="2 3" key="1">
    <citation type="journal article" date="2024" name="IMA Fungus">
        <title>IMA Genome - F19 : A genome assembly and annotation guide to empower mycologists, including annotated draft genome sequences of Ceratocystis pirilliformis, Diaporthe australafricana, Fusarium ophioides, Paecilomyces lecythidis, and Sporothrix stenoceras.</title>
        <authorList>
            <person name="Aylward J."/>
            <person name="Wilson A.M."/>
            <person name="Visagie C.M."/>
            <person name="Spraker J."/>
            <person name="Barnes I."/>
            <person name="Buitendag C."/>
            <person name="Ceriani C."/>
            <person name="Del Mar Angel L."/>
            <person name="du Plessis D."/>
            <person name="Fuchs T."/>
            <person name="Gasser K."/>
            <person name="Kramer D."/>
            <person name="Li W."/>
            <person name="Munsamy K."/>
            <person name="Piso A."/>
            <person name="Price J.L."/>
            <person name="Sonnekus B."/>
            <person name="Thomas C."/>
            <person name="van der Nest A."/>
            <person name="van Dijk A."/>
            <person name="van Heerden A."/>
            <person name="van Vuuren N."/>
            <person name="Yilmaz N."/>
            <person name="Duong T.A."/>
            <person name="van der Merwe N.A."/>
            <person name="Wingfield M.J."/>
            <person name="Wingfield B.D."/>
        </authorList>
    </citation>
    <scope>NUCLEOTIDE SEQUENCE [LARGE SCALE GENOMIC DNA]</scope>
    <source>
        <strain evidence="2 3">CMW 18300</strain>
    </source>
</reference>
<sequence length="184" mass="20308">MSRSQRVFEDVDTIQAAATQSVKPVSLTTADASEVSVATRTKIQPALSVERLRETDSVDGDLAFSKTNEHDPYDTDNLDLFCDMIGRMGIGAKNDISSIANTWPAKPKKFESPTAKSQHKQEANSSRFPMTNLCDSESVEKHAHENDSHDNDSERTGFSLVNPKSVHESHKNNVDVSLHLPKNV</sequence>
<name>A0ABR3WIX2_9PEZI</name>
<feature type="region of interest" description="Disordered" evidence="1">
    <location>
        <begin position="104"/>
        <end position="184"/>
    </location>
</feature>
<protein>
    <submittedName>
        <fullName evidence="2">Uncharacterized protein</fullName>
    </submittedName>
</protein>
<dbReference type="Proteomes" id="UP001583177">
    <property type="component" value="Unassembled WGS sequence"/>
</dbReference>
<evidence type="ECO:0000313" key="2">
    <source>
        <dbReference type="EMBL" id="KAL1862930.1"/>
    </source>
</evidence>
<dbReference type="EMBL" id="JAWRVE010000076">
    <property type="protein sequence ID" value="KAL1862930.1"/>
    <property type="molecule type" value="Genomic_DNA"/>
</dbReference>
<evidence type="ECO:0000256" key="1">
    <source>
        <dbReference type="SAM" id="MobiDB-lite"/>
    </source>
</evidence>
<keyword evidence="3" id="KW-1185">Reference proteome</keyword>
<feature type="compositionally biased region" description="Polar residues" evidence="1">
    <location>
        <begin position="123"/>
        <end position="135"/>
    </location>
</feature>
<organism evidence="2 3">
    <name type="scientific">Diaporthe australafricana</name>
    <dbReference type="NCBI Taxonomy" id="127596"/>
    <lineage>
        <taxon>Eukaryota</taxon>
        <taxon>Fungi</taxon>
        <taxon>Dikarya</taxon>
        <taxon>Ascomycota</taxon>
        <taxon>Pezizomycotina</taxon>
        <taxon>Sordariomycetes</taxon>
        <taxon>Sordariomycetidae</taxon>
        <taxon>Diaporthales</taxon>
        <taxon>Diaporthaceae</taxon>
        <taxon>Diaporthe</taxon>
    </lineage>
</organism>